<keyword evidence="3" id="KW-1185">Reference proteome</keyword>
<dbReference type="Proteomes" id="UP001321760">
    <property type="component" value="Unassembled WGS sequence"/>
</dbReference>
<dbReference type="AlphaFoldDB" id="A0AAV9H4S9"/>
<feature type="region of interest" description="Disordered" evidence="1">
    <location>
        <begin position="105"/>
        <end position="138"/>
    </location>
</feature>
<reference evidence="2" key="1">
    <citation type="journal article" date="2023" name="Mol. Phylogenet. Evol.">
        <title>Genome-scale phylogeny and comparative genomics of the fungal order Sordariales.</title>
        <authorList>
            <person name="Hensen N."/>
            <person name="Bonometti L."/>
            <person name="Westerberg I."/>
            <person name="Brannstrom I.O."/>
            <person name="Guillou S."/>
            <person name="Cros-Aarteil S."/>
            <person name="Calhoun S."/>
            <person name="Haridas S."/>
            <person name="Kuo A."/>
            <person name="Mondo S."/>
            <person name="Pangilinan J."/>
            <person name="Riley R."/>
            <person name="LaButti K."/>
            <person name="Andreopoulos B."/>
            <person name="Lipzen A."/>
            <person name="Chen C."/>
            <person name="Yan M."/>
            <person name="Daum C."/>
            <person name="Ng V."/>
            <person name="Clum A."/>
            <person name="Steindorff A."/>
            <person name="Ohm R.A."/>
            <person name="Martin F."/>
            <person name="Silar P."/>
            <person name="Natvig D.O."/>
            <person name="Lalanne C."/>
            <person name="Gautier V."/>
            <person name="Ament-Velasquez S.L."/>
            <person name="Kruys A."/>
            <person name="Hutchinson M.I."/>
            <person name="Powell A.J."/>
            <person name="Barry K."/>
            <person name="Miller A.N."/>
            <person name="Grigoriev I.V."/>
            <person name="Debuchy R."/>
            <person name="Gladieux P."/>
            <person name="Hiltunen Thoren M."/>
            <person name="Johannesson H."/>
        </authorList>
    </citation>
    <scope>NUCLEOTIDE SEQUENCE</scope>
    <source>
        <strain evidence="2">PSN243</strain>
    </source>
</reference>
<proteinExistence type="predicted"/>
<accession>A0AAV9H4S9</accession>
<name>A0AAV9H4S9_9PEZI</name>
<evidence type="ECO:0000256" key="1">
    <source>
        <dbReference type="SAM" id="MobiDB-lite"/>
    </source>
</evidence>
<gene>
    <name evidence="2" type="ORF">QBC34DRAFT_104553</name>
</gene>
<evidence type="ECO:0000313" key="3">
    <source>
        <dbReference type="Proteomes" id="UP001321760"/>
    </source>
</evidence>
<feature type="compositionally biased region" description="Polar residues" evidence="1">
    <location>
        <begin position="122"/>
        <end position="138"/>
    </location>
</feature>
<sequence length="248" mass="26934">MRLVTVWQARRAAYAVVVPCRAGIPSSCVSDRHRRALCDGNQIRNPYPTNNTLCQAPSVSEGLPQQCFGATLALTQPFERRDASGVRVCRDCAEHVAIAMARYSETGQGRRRTQKGAHEKNNSSWQLAQTPTQTSTSTLGDHFVSARALGYAMYLQVERAGASRKQRCRLRGALATEAIRGSIISQRRDSQSPCRRAPCLVLTGELRLGHGKAPGVSAFAPPGICRDAAADCLSASRLGRSGKRLRVD</sequence>
<protein>
    <submittedName>
        <fullName evidence="2">Uncharacterized protein</fullName>
    </submittedName>
</protein>
<organism evidence="2 3">
    <name type="scientific">Podospora aff. communis PSN243</name>
    <dbReference type="NCBI Taxonomy" id="3040156"/>
    <lineage>
        <taxon>Eukaryota</taxon>
        <taxon>Fungi</taxon>
        <taxon>Dikarya</taxon>
        <taxon>Ascomycota</taxon>
        <taxon>Pezizomycotina</taxon>
        <taxon>Sordariomycetes</taxon>
        <taxon>Sordariomycetidae</taxon>
        <taxon>Sordariales</taxon>
        <taxon>Podosporaceae</taxon>
        <taxon>Podospora</taxon>
    </lineage>
</organism>
<reference evidence="2" key="2">
    <citation type="submission" date="2023-05" db="EMBL/GenBank/DDBJ databases">
        <authorList>
            <consortium name="Lawrence Berkeley National Laboratory"/>
            <person name="Steindorff A."/>
            <person name="Hensen N."/>
            <person name="Bonometti L."/>
            <person name="Westerberg I."/>
            <person name="Brannstrom I.O."/>
            <person name="Guillou S."/>
            <person name="Cros-Aarteil S."/>
            <person name="Calhoun S."/>
            <person name="Haridas S."/>
            <person name="Kuo A."/>
            <person name="Mondo S."/>
            <person name="Pangilinan J."/>
            <person name="Riley R."/>
            <person name="Labutti K."/>
            <person name="Andreopoulos B."/>
            <person name="Lipzen A."/>
            <person name="Chen C."/>
            <person name="Yanf M."/>
            <person name="Daum C."/>
            <person name="Ng V."/>
            <person name="Clum A."/>
            <person name="Ohm R."/>
            <person name="Martin F."/>
            <person name="Silar P."/>
            <person name="Natvig D."/>
            <person name="Lalanne C."/>
            <person name="Gautier V."/>
            <person name="Ament-Velasquez S.L."/>
            <person name="Kruys A."/>
            <person name="Hutchinson M.I."/>
            <person name="Powell A.J."/>
            <person name="Barry K."/>
            <person name="Miller A.N."/>
            <person name="Grigoriev I.V."/>
            <person name="Debuchy R."/>
            <person name="Gladieux P."/>
            <person name="Thoren M.H."/>
            <person name="Johannesson H."/>
        </authorList>
    </citation>
    <scope>NUCLEOTIDE SEQUENCE</scope>
    <source>
        <strain evidence="2">PSN243</strain>
    </source>
</reference>
<comment type="caution">
    <text evidence="2">The sequence shown here is derived from an EMBL/GenBank/DDBJ whole genome shotgun (WGS) entry which is preliminary data.</text>
</comment>
<dbReference type="EMBL" id="MU865915">
    <property type="protein sequence ID" value="KAK4454970.1"/>
    <property type="molecule type" value="Genomic_DNA"/>
</dbReference>
<evidence type="ECO:0000313" key="2">
    <source>
        <dbReference type="EMBL" id="KAK4454970.1"/>
    </source>
</evidence>